<dbReference type="AlphaFoldDB" id="A0A955RHI1"/>
<dbReference type="InterPro" id="IPR016181">
    <property type="entry name" value="Acyl_CoA_acyltransferase"/>
</dbReference>
<dbReference type="Gene3D" id="3.40.630.30">
    <property type="match status" value="1"/>
</dbReference>
<dbReference type="Pfam" id="PF00583">
    <property type="entry name" value="Acetyltransf_1"/>
    <property type="match status" value="1"/>
</dbReference>
<evidence type="ECO:0000313" key="3">
    <source>
        <dbReference type="Proteomes" id="UP000775877"/>
    </source>
</evidence>
<evidence type="ECO:0000313" key="2">
    <source>
        <dbReference type="EMBL" id="MCA9381465.1"/>
    </source>
</evidence>
<dbReference type="CDD" id="cd04301">
    <property type="entry name" value="NAT_SF"/>
    <property type="match status" value="1"/>
</dbReference>
<dbReference type="InterPro" id="IPR000182">
    <property type="entry name" value="GNAT_dom"/>
</dbReference>
<dbReference type="EMBL" id="JAGQLJ010000108">
    <property type="protein sequence ID" value="MCA9381465.1"/>
    <property type="molecule type" value="Genomic_DNA"/>
</dbReference>
<dbReference type="SUPFAM" id="SSF55729">
    <property type="entry name" value="Acyl-CoA N-acyltransferases (Nat)"/>
    <property type="match status" value="1"/>
</dbReference>
<evidence type="ECO:0000259" key="1">
    <source>
        <dbReference type="PROSITE" id="PS51186"/>
    </source>
</evidence>
<protein>
    <submittedName>
        <fullName evidence="2">GNAT family N-acetyltransferase</fullName>
    </submittedName>
</protein>
<sequence length="180" mass="20570">MDGTAVEEQPNIIVNALKQEDIPQLYKILEQRVIDQDTGKVFRDEILDIIQNMAGIRDKDNRRRQYLVARDGDRILGCMAYSVPDMSMCKHFGFEHPATADAIELLNAFVLEQEKGVGKKLFEAICQTGRSLGKSYLLVNSGPRYRASWGFYDKMCDESYGLIENKYGEGRHAKTWRISL</sequence>
<dbReference type="Proteomes" id="UP000775877">
    <property type="component" value="Unassembled WGS sequence"/>
</dbReference>
<comment type="caution">
    <text evidence="2">The sequence shown here is derived from an EMBL/GenBank/DDBJ whole genome shotgun (WGS) entry which is preliminary data.</text>
</comment>
<reference evidence="2" key="1">
    <citation type="submission" date="2020-04" db="EMBL/GenBank/DDBJ databases">
        <authorList>
            <person name="Zhang T."/>
        </authorList>
    </citation>
    <scope>NUCLEOTIDE SEQUENCE</scope>
    <source>
        <strain evidence="2">HKST-UBA13</strain>
    </source>
</reference>
<dbReference type="PROSITE" id="PS51186">
    <property type="entry name" value="GNAT"/>
    <property type="match status" value="1"/>
</dbReference>
<accession>A0A955RHI1</accession>
<organism evidence="2 3">
    <name type="scientific">Candidatus Dojkabacteria bacterium</name>
    <dbReference type="NCBI Taxonomy" id="2099670"/>
    <lineage>
        <taxon>Bacteria</taxon>
        <taxon>Candidatus Dojkabacteria</taxon>
    </lineage>
</organism>
<name>A0A955RHI1_9BACT</name>
<feature type="domain" description="N-acetyltransferase" evidence="1">
    <location>
        <begin position="12"/>
        <end position="180"/>
    </location>
</feature>
<proteinExistence type="predicted"/>
<dbReference type="GO" id="GO:0016747">
    <property type="term" value="F:acyltransferase activity, transferring groups other than amino-acyl groups"/>
    <property type="evidence" value="ECO:0007669"/>
    <property type="project" value="InterPro"/>
</dbReference>
<gene>
    <name evidence="2" type="ORF">KC678_04325</name>
</gene>
<reference evidence="2" key="2">
    <citation type="journal article" date="2021" name="Microbiome">
        <title>Successional dynamics and alternative stable states in a saline activated sludge microbial community over 9 years.</title>
        <authorList>
            <person name="Wang Y."/>
            <person name="Ye J."/>
            <person name="Ju F."/>
            <person name="Liu L."/>
            <person name="Boyd J.A."/>
            <person name="Deng Y."/>
            <person name="Parks D.H."/>
            <person name="Jiang X."/>
            <person name="Yin X."/>
            <person name="Woodcroft B.J."/>
            <person name="Tyson G.W."/>
            <person name="Hugenholtz P."/>
            <person name="Polz M.F."/>
            <person name="Zhang T."/>
        </authorList>
    </citation>
    <scope>NUCLEOTIDE SEQUENCE</scope>
    <source>
        <strain evidence="2">HKST-UBA13</strain>
    </source>
</reference>